<feature type="transmembrane region" description="Helical" evidence="7">
    <location>
        <begin position="80"/>
        <end position="98"/>
    </location>
</feature>
<feature type="transmembrane region" description="Helical" evidence="7">
    <location>
        <begin position="362"/>
        <end position="385"/>
    </location>
</feature>
<gene>
    <name evidence="9" type="ORF">V1633_28690</name>
</gene>
<feature type="transmembrane region" description="Helical" evidence="7">
    <location>
        <begin position="104"/>
        <end position="124"/>
    </location>
</feature>
<dbReference type="Gene3D" id="1.20.1720.10">
    <property type="entry name" value="Multidrug resistance protein D"/>
    <property type="match status" value="1"/>
</dbReference>
<protein>
    <submittedName>
        <fullName evidence="9">MFS transporter</fullName>
    </submittedName>
</protein>
<reference evidence="9 10" key="1">
    <citation type="submission" date="2024-01" db="EMBL/GenBank/DDBJ databases">
        <title>Genome insights into Plantactinospora sonchi sp. nov.</title>
        <authorList>
            <person name="Wang L."/>
        </authorList>
    </citation>
    <scope>NUCLEOTIDE SEQUENCE [LARGE SCALE GENOMIC DNA]</scope>
    <source>
        <strain evidence="9 10">NEAU-QY2</strain>
    </source>
</reference>
<evidence type="ECO:0000256" key="3">
    <source>
        <dbReference type="ARBA" id="ARBA00022475"/>
    </source>
</evidence>
<evidence type="ECO:0000313" key="10">
    <source>
        <dbReference type="Proteomes" id="UP001332243"/>
    </source>
</evidence>
<evidence type="ECO:0000256" key="6">
    <source>
        <dbReference type="ARBA" id="ARBA00023136"/>
    </source>
</evidence>
<evidence type="ECO:0000256" key="2">
    <source>
        <dbReference type="ARBA" id="ARBA00022448"/>
    </source>
</evidence>
<evidence type="ECO:0000256" key="5">
    <source>
        <dbReference type="ARBA" id="ARBA00022989"/>
    </source>
</evidence>
<dbReference type="PANTHER" id="PTHR42718:SF46">
    <property type="entry name" value="BLR6921 PROTEIN"/>
    <property type="match status" value="1"/>
</dbReference>
<dbReference type="PRINTS" id="PR01035">
    <property type="entry name" value="TCRTETA"/>
</dbReference>
<proteinExistence type="predicted"/>
<dbReference type="Pfam" id="PF07690">
    <property type="entry name" value="MFS_1"/>
    <property type="match status" value="1"/>
</dbReference>
<feature type="transmembrane region" description="Helical" evidence="7">
    <location>
        <begin position="229"/>
        <end position="246"/>
    </location>
</feature>
<organism evidence="9 10">
    <name type="scientific">Plantactinospora sonchi</name>
    <dbReference type="NCBI Taxonomy" id="1544735"/>
    <lineage>
        <taxon>Bacteria</taxon>
        <taxon>Bacillati</taxon>
        <taxon>Actinomycetota</taxon>
        <taxon>Actinomycetes</taxon>
        <taxon>Micromonosporales</taxon>
        <taxon>Micromonosporaceae</taxon>
        <taxon>Plantactinospora</taxon>
    </lineage>
</organism>
<dbReference type="InterPro" id="IPR011701">
    <property type="entry name" value="MFS"/>
</dbReference>
<feature type="transmembrane region" description="Helical" evidence="7">
    <location>
        <begin position="136"/>
        <end position="160"/>
    </location>
</feature>
<dbReference type="EMBL" id="JAZGQK010000028">
    <property type="protein sequence ID" value="MEE6262469.1"/>
    <property type="molecule type" value="Genomic_DNA"/>
</dbReference>
<keyword evidence="4 7" id="KW-0812">Transmembrane</keyword>
<feature type="transmembrane region" description="Helical" evidence="7">
    <location>
        <begin position="51"/>
        <end position="68"/>
    </location>
</feature>
<accession>A0ABU7S128</accession>
<keyword evidence="2" id="KW-0813">Transport</keyword>
<keyword evidence="3" id="KW-1003">Cell membrane</keyword>
<evidence type="ECO:0000259" key="8">
    <source>
        <dbReference type="PROSITE" id="PS50850"/>
    </source>
</evidence>
<dbReference type="SUPFAM" id="SSF103473">
    <property type="entry name" value="MFS general substrate transporter"/>
    <property type="match status" value="2"/>
</dbReference>
<dbReference type="Gene3D" id="1.20.1250.20">
    <property type="entry name" value="MFS general substrate transporter like domains"/>
    <property type="match status" value="1"/>
</dbReference>
<keyword evidence="10" id="KW-1185">Reference proteome</keyword>
<feature type="domain" description="Major facilitator superfamily (MFS) profile" evidence="8">
    <location>
        <begin position="13"/>
        <end position="460"/>
    </location>
</feature>
<keyword evidence="5 7" id="KW-1133">Transmembrane helix</keyword>
<dbReference type="Proteomes" id="UP001332243">
    <property type="component" value="Unassembled WGS sequence"/>
</dbReference>
<evidence type="ECO:0000256" key="1">
    <source>
        <dbReference type="ARBA" id="ARBA00004651"/>
    </source>
</evidence>
<feature type="transmembrane region" description="Helical" evidence="7">
    <location>
        <begin position="298"/>
        <end position="324"/>
    </location>
</feature>
<sequence length="480" mass="49451">MVRTLRSTSPRLTFAVLAAGAGFFAMLQSLISPVLPTIQHNLHTSQNTVTWVLTAYLLSASVFTPILGRVGDMLGKKRMLVVAMAALAIGCLLAALAPNIGVLIIARVVQGIGGAVFPLSYGIIRDEFPAARMSSAIGAMSAIIAAGGGVGVVMAGPIVAALDYHWLFWIPMIVVAATALTAALVVPESRVRAAGRINWGGSVLLSGWLVALLLGVSKAPAWGWSSGRVLGLLLLAVVLAVAWLVAENRAANPLIDLRMMRLPAVWTTNLVALLFGAAMFAIYAFLPQFVQTPSGAGYGFGASITEAGLLMLPMLVAMFVAGIVGGRLEPRFNARAQLISGAALGTVSGAVLVFAHDTRWQIGVAAAIFGLGIGLAFASMTNLIVRSVPAGQTGVATGMNANIRTIGGAIGAAVMSGVITAHPLPSGLPREAGFTHGFAALTVLSLAAVLAALAVPTARRTARHTARPTVEELVPVTAIR</sequence>
<feature type="transmembrane region" description="Helical" evidence="7">
    <location>
        <begin position="166"/>
        <end position="185"/>
    </location>
</feature>
<dbReference type="InterPro" id="IPR020846">
    <property type="entry name" value="MFS_dom"/>
</dbReference>
<dbReference type="InterPro" id="IPR036259">
    <property type="entry name" value="MFS_trans_sf"/>
</dbReference>
<name>A0ABU7S128_9ACTN</name>
<evidence type="ECO:0000256" key="7">
    <source>
        <dbReference type="SAM" id="Phobius"/>
    </source>
</evidence>
<comment type="caution">
    <text evidence="9">The sequence shown here is derived from an EMBL/GenBank/DDBJ whole genome shotgun (WGS) entry which is preliminary data.</text>
</comment>
<feature type="transmembrane region" description="Helical" evidence="7">
    <location>
        <begin position="436"/>
        <end position="455"/>
    </location>
</feature>
<keyword evidence="6 7" id="KW-0472">Membrane</keyword>
<dbReference type="CDD" id="cd17504">
    <property type="entry name" value="MFS_MMR_MDR_like"/>
    <property type="match status" value="1"/>
</dbReference>
<dbReference type="RefSeq" id="WP_331217404.1">
    <property type="nucleotide sequence ID" value="NZ_JAZGQK010000028.1"/>
</dbReference>
<dbReference type="PROSITE" id="PS50850">
    <property type="entry name" value="MFS"/>
    <property type="match status" value="1"/>
</dbReference>
<feature type="transmembrane region" description="Helical" evidence="7">
    <location>
        <begin position="336"/>
        <end position="356"/>
    </location>
</feature>
<feature type="transmembrane region" description="Helical" evidence="7">
    <location>
        <begin position="12"/>
        <end position="31"/>
    </location>
</feature>
<evidence type="ECO:0000256" key="4">
    <source>
        <dbReference type="ARBA" id="ARBA00022692"/>
    </source>
</evidence>
<feature type="transmembrane region" description="Helical" evidence="7">
    <location>
        <begin position="266"/>
        <end position="286"/>
    </location>
</feature>
<dbReference type="PANTHER" id="PTHR42718">
    <property type="entry name" value="MAJOR FACILITATOR SUPERFAMILY MULTIDRUG TRANSPORTER MFSC"/>
    <property type="match status" value="1"/>
</dbReference>
<feature type="transmembrane region" description="Helical" evidence="7">
    <location>
        <begin position="406"/>
        <end position="424"/>
    </location>
</feature>
<evidence type="ECO:0000313" key="9">
    <source>
        <dbReference type="EMBL" id="MEE6262469.1"/>
    </source>
</evidence>
<dbReference type="InterPro" id="IPR001958">
    <property type="entry name" value="Tet-R_TetA/multi-R_MdtG-like"/>
</dbReference>
<comment type="subcellular location">
    <subcellularLocation>
        <location evidence="1">Cell membrane</location>
        <topology evidence="1">Multi-pass membrane protein</topology>
    </subcellularLocation>
</comment>
<feature type="transmembrane region" description="Helical" evidence="7">
    <location>
        <begin position="197"/>
        <end position="217"/>
    </location>
</feature>